<dbReference type="GO" id="GO:0005777">
    <property type="term" value="C:peroxisome"/>
    <property type="evidence" value="ECO:0007669"/>
    <property type="project" value="TreeGrafter"/>
</dbReference>
<dbReference type="AlphaFoldDB" id="A0A6A6D4W0"/>
<organism evidence="2 3">
    <name type="scientific">Zasmidium cellare ATCC 36951</name>
    <dbReference type="NCBI Taxonomy" id="1080233"/>
    <lineage>
        <taxon>Eukaryota</taxon>
        <taxon>Fungi</taxon>
        <taxon>Dikarya</taxon>
        <taxon>Ascomycota</taxon>
        <taxon>Pezizomycotina</taxon>
        <taxon>Dothideomycetes</taxon>
        <taxon>Dothideomycetidae</taxon>
        <taxon>Mycosphaerellales</taxon>
        <taxon>Mycosphaerellaceae</taxon>
        <taxon>Zasmidium</taxon>
    </lineage>
</organism>
<gene>
    <name evidence="2" type="ORF">M409DRAFT_17187</name>
</gene>
<dbReference type="PANTHER" id="PTHR11465">
    <property type="entry name" value="CATALASE"/>
    <property type="match status" value="1"/>
</dbReference>
<dbReference type="SMART" id="SM01060">
    <property type="entry name" value="Catalase"/>
    <property type="match status" value="1"/>
</dbReference>
<dbReference type="PIRSF" id="PIRSF000296">
    <property type="entry name" value="SrpA"/>
    <property type="match status" value="1"/>
</dbReference>
<dbReference type="InterPro" id="IPR020835">
    <property type="entry name" value="Catalase_sf"/>
</dbReference>
<dbReference type="RefSeq" id="XP_033674131.1">
    <property type="nucleotide sequence ID" value="XM_033803946.1"/>
</dbReference>
<dbReference type="Gene3D" id="1.20.1280.120">
    <property type="match status" value="1"/>
</dbReference>
<keyword evidence="3" id="KW-1185">Reference proteome</keyword>
<dbReference type="PANTHER" id="PTHR11465:SF62">
    <property type="entry name" value="CATALASE T"/>
    <property type="match status" value="1"/>
</dbReference>
<reference evidence="2" key="1">
    <citation type="journal article" date="2020" name="Stud. Mycol.">
        <title>101 Dothideomycetes genomes: a test case for predicting lifestyles and emergence of pathogens.</title>
        <authorList>
            <person name="Haridas S."/>
            <person name="Albert R."/>
            <person name="Binder M."/>
            <person name="Bloem J."/>
            <person name="Labutti K."/>
            <person name="Salamov A."/>
            <person name="Andreopoulos B."/>
            <person name="Baker S."/>
            <person name="Barry K."/>
            <person name="Bills G."/>
            <person name="Bluhm B."/>
            <person name="Cannon C."/>
            <person name="Castanera R."/>
            <person name="Culley D."/>
            <person name="Daum C."/>
            <person name="Ezra D."/>
            <person name="Gonzalez J."/>
            <person name="Henrissat B."/>
            <person name="Kuo A."/>
            <person name="Liang C."/>
            <person name="Lipzen A."/>
            <person name="Lutzoni F."/>
            <person name="Magnuson J."/>
            <person name="Mondo S."/>
            <person name="Nolan M."/>
            <person name="Ohm R."/>
            <person name="Pangilinan J."/>
            <person name="Park H.-J."/>
            <person name="Ramirez L."/>
            <person name="Alfaro M."/>
            <person name="Sun H."/>
            <person name="Tritt A."/>
            <person name="Yoshinaga Y."/>
            <person name="Zwiers L.-H."/>
            <person name="Turgeon B."/>
            <person name="Goodwin S."/>
            <person name="Spatafora J."/>
            <person name="Crous P."/>
            <person name="Grigoriev I."/>
        </authorList>
    </citation>
    <scope>NUCLEOTIDE SEQUENCE</scope>
    <source>
        <strain evidence="2">ATCC 36951</strain>
    </source>
</reference>
<dbReference type="Pfam" id="PF00199">
    <property type="entry name" value="Catalase"/>
    <property type="match status" value="1"/>
</dbReference>
<evidence type="ECO:0000313" key="2">
    <source>
        <dbReference type="EMBL" id="KAF2173242.1"/>
    </source>
</evidence>
<dbReference type="GO" id="GO:0042744">
    <property type="term" value="P:hydrogen peroxide catabolic process"/>
    <property type="evidence" value="ECO:0007669"/>
    <property type="project" value="TreeGrafter"/>
</dbReference>
<dbReference type="Gene3D" id="2.40.180.10">
    <property type="entry name" value="Catalase core domain"/>
    <property type="match status" value="1"/>
</dbReference>
<feature type="domain" description="Catalase core" evidence="1">
    <location>
        <begin position="1"/>
        <end position="307"/>
    </location>
</feature>
<dbReference type="CDD" id="cd08153">
    <property type="entry name" value="srpA_like"/>
    <property type="match status" value="1"/>
</dbReference>
<dbReference type="GO" id="GO:0020037">
    <property type="term" value="F:heme binding"/>
    <property type="evidence" value="ECO:0007669"/>
    <property type="project" value="InterPro"/>
</dbReference>
<dbReference type="GO" id="GO:0004096">
    <property type="term" value="F:catalase activity"/>
    <property type="evidence" value="ECO:0007669"/>
    <property type="project" value="InterPro"/>
</dbReference>
<dbReference type="GeneID" id="54557218"/>
<evidence type="ECO:0000313" key="3">
    <source>
        <dbReference type="Proteomes" id="UP000799537"/>
    </source>
</evidence>
<dbReference type="InterPro" id="IPR018028">
    <property type="entry name" value="Catalase"/>
</dbReference>
<dbReference type="Proteomes" id="UP000799537">
    <property type="component" value="Unassembled WGS sequence"/>
</dbReference>
<dbReference type="OrthoDB" id="2379805at2759"/>
<sequence>MPLPEDKQIVETAGKLVKTLQGAFGTPPEYRPAHARGRLLKGVFTPTPEAASLSKAPHFNNASTPIVVRFSSSTGIPNIPDTDANANPRGMAVRFVLSDDGHKHTDIIAHSTKYFPMRTGEGFLSLLQAIGNGTVGAFLGENPSAAAFVQDPKPSPVSFATEKYFGVNAFKFISSEGKETFVRYRIVPEEFSVLSDAELASKSDSYLFDELPERLSKGPATLKLLAQIAEEGDVTDDATKLWPEERKQVELGTIKLEEVEEQGQSKKEEQHIIFDPVPRVEGVESSADPLLEMRAAVYLTSGRERRALEKKD</sequence>
<name>A0A6A6D4W0_ZASCE</name>
<dbReference type="SUPFAM" id="SSF56634">
    <property type="entry name" value="Heme-dependent catalase-like"/>
    <property type="match status" value="1"/>
</dbReference>
<dbReference type="GO" id="GO:0005739">
    <property type="term" value="C:mitochondrion"/>
    <property type="evidence" value="ECO:0007669"/>
    <property type="project" value="TreeGrafter"/>
</dbReference>
<proteinExistence type="predicted"/>
<evidence type="ECO:0000259" key="1">
    <source>
        <dbReference type="SMART" id="SM01060"/>
    </source>
</evidence>
<dbReference type="InterPro" id="IPR024168">
    <property type="entry name" value="Catalase_SrpA-type_pred"/>
</dbReference>
<dbReference type="GO" id="GO:0042542">
    <property type="term" value="P:response to hydrogen peroxide"/>
    <property type="evidence" value="ECO:0007669"/>
    <property type="project" value="TreeGrafter"/>
</dbReference>
<dbReference type="PROSITE" id="PS51402">
    <property type="entry name" value="CATALASE_3"/>
    <property type="match status" value="1"/>
</dbReference>
<dbReference type="InterPro" id="IPR011614">
    <property type="entry name" value="Catalase_core"/>
</dbReference>
<protein>
    <recommendedName>
        <fullName evidence="1">Catalase core domain-containing protein</fullName>
    </recommendedName>
</protein>
<dbReference type="EMBL" id="ML993580">
    <property type="protein sequence ID" value="KAF2173242.1"/>
    <property type="molecule type" value="Genomic_DNA"/>
</dbReference>
<accession>A0A6A6D4W0</accession>